<name>A0A938XS41_9BACL</name>
<gene>
    <name evidence="4" type="ORF">JOD01_000493</name>
</gene>
<accession>A0A938XS41</accession>
<dbReference type="SUPFAM" id="SSF51419">
    <property type="entry name" value="PLP-binding barrel"/>
    <property type="match status" value="1"/>
</dbReference>
<dbReference type="GO" id="GO:0009089">
    <property type="term" value="P:lysine biosynthetic process via diaminopimelate"/>
    <property type="evidence" value="ECO:0007669"/>
    <property type="project" value="TreeGrafter"/>
</dbReference>
<evidence type="ECO:0000313" key="4">
    <source>
        <dbReference type="EMBL" id="MBM7588907.1"/>
    </source>
</evidence>
<dbReference type="InterPro" id="IPR029066">
    <property type="entry name" value="PLP-binding_barrel"/>
</dbReference>
<dbReference type="Gene3D" id="2.40.37.10">
    <property type="entry name" value="Lyase, Ornithine Decarboxylase, Chain A, domain 1"/>
    <property type="match status" value="1"/>
</dbReference>
<dbReference type="EMBL" id="JAFBEB010000001">
    <property type="protein sequence ID" value="MBM7588907.1"/>
    <property type="molecule type" value="Genomic_DNA"/>
</dbReference>
<keyword evidence="4" id="KW-0456">Lyase</keyword>
<keyword evidence="5" id="KW-1185">Reference proteome</keyword>
<dbReference type="Pfam" id="PF02784">
    <property type="entry name" value="Orn_Arg_deC_N"/>
    <property type="match status" value="1"/>
</dbReference>
<dbReference type="AlphaFoldDB" id="A0A938XS41"/>
<dbReference type="Gene3D" id="3.20.20.10">
    <property type="entry name" value="Alanine racemase"/>
    <property type="match status" value="1"/>
</dbReference>
<dbReference type="EC" id="4.1.1.20" evidence="4"/>
<evidence type="ECO:0000313" key="5">
    <source>
        <dbReference type="Proteomes" id="UP000717624"/>
    </source>
</evidence>
<sequence>MHSYEMLSRWYETYQSAYYLFDADHLLANYRRMHRAFQNRYPHVQIAYSYKTNYLPFLCHTLHQAGAWAEVVSGLEYELAKKLAVPYEQIIFNGPLKREAELIEALQRQSLLNLDSFHELHTVIRFARSRPDRQIKVGLRVNFSLTDAGDSPLQDGLPVSRFGFCVENGDYRKALAILQQEPNIQVTGLHGHFSTNRSLAVYDTLTRKLSRLAEDLGDELVYVDIGGGMSGPLPATFAQRAPTYEEYAEVIGRALHEELGARGKMPLLILEPGISLVADTFSFICKVIDVKENRGQRFVLVDGSVHNIKPTLHKHPMPVQLVAAEQREDAAEYHVVGYTCMEKDYLLTAHKGPLPQAGDFLVFSHVGAYTIVFSPPFIKERPPIIALYRQTAREVRAKETSDEFFSERLYSFSFA</sequence>
<dbReference type="RefSeq" id="WP_204516624.1">
    <property type="nucleotide sequence ID" value="NZ_BAABIN010000009.1"/>
</dbReference>
<dbReference type="InterPro" id="IPR022644">
    <property type="entry name" value="De-COase2_N"/>
</dbReference>
<dbReference type="PROSITE" id="PS00879">
    <property type="entry name" value="ODR_DC_2_2"/>
    <property type="match status" value="1"/>
</dbReference>
<dbReference type="Proteomes" id="UP000717624">
    <property type="component" value="Unassembled WGS sequence"/>
</dbReference>
<dbReference type="InterPro" id="IPR009006">
    <property type="entry name" value="Ala_racemase/Decarboxylase_C"/>
</dbReference>
<dbReference type="InterPro" id="IPR022657">
    <property type="entry name" value="De-COase2_CS"/>
</dbReference>
<proteinExistence type="predicted"/>
<comment type="caution">
    <text evidence="4">The sequence shown here is derived from an EMBL/GenBank/DDBJ whole genome shotgun (WGS) entry which is preliminary data.</text>
</comment>
<dbReference type="PANTHER" id="PTHR43727:SF2">
    <property type="entry name" value="GROUP IV DECARBOXYLASE"/>
    <property type="match status" value="1"/>
</dbReference>
<protein>
    <submittedName>
        <fullName evidence="4">Diaminopimelate decarboxylase</fullName>
        <ecNumber evidence="4">4.1.1.20</ecNumber>
    </submittedName>
</protein>
<evidence type="ECO:0000259" key="3">
    <source>
        <dbReference type="Pfam" id="PF02784"/>
    </source>
</evidence>
<evidence type="ECO:0000256" key="2">
    <source>
        <dbReference type="ARBA" id="ARBA00022898"/>
    </source>
</evidence>
<evidence type="ECO:0000256" key="1">
    <source>
        <dbReference type="ARBA" id="ARBA00001933"/>
    </source>
</evidence>
<reference evidence="4" key="1">
    <citation type="submission" date="2021-01" db="EMBL/GenBank/DDBJ databases">
        <title>Genomic Encyclopedia of Type Strains, Phase IV (KMG-IV): sequencing the most valuable type-strain genomes for metagenomic binning, comparative biology and taxonomic classification.</title>
        <authorList>
            <person name="Goeker M."/>
        </authorList>
    </citation>
    <scope>NUCLEOTIDE SEQUENCE</scope>
    <source>
        <strain evidence="4">DSM 25523</strain>
    </source>
</reference>
<dbReference type="SUPFAM" id="SSF50621">
    <property type="entry name" value="Alanine racemase C-terminal domain-like"/>
    <property type="match status" value="1"/>
</dbReference>
<dbReference type="PANTHER" id="PTHR43727">
    <property type="entry name" value="DIAMINOPIMELATE DECARBOXYLASE"/>
    <property type="match status" value="1"/>
</dbReference>
<comment type="cofactor">
    <cofactor evidence="1">
        <name>pyridoxal 5'-phosphate</name>
        <dbReference type="ChEBI" id="CHEBI:597326"/>
    </cofactor>
</comment>
<dbReference type="GO" id="GO:0008836">
    <property type="term" value="F:diaminopimelate decarboxylase activity"/>
    <property type="evidence" value="ECO:0007669"/>
    <property type="project" value="UniProtKB-EC"/>
</dbReference>
<organism evidence="4 5">
    <name type="scientific">Brevibacillus fulvus</name>
    <dbReference type="NCBI Taxonomy" id="1125967"/>
    <lineage>
        <taxon>Bacteria</taxon>
        <taxon>Bacillati</taxon>
        <taxon>Bacillota</taxon>
        <taxon>Bacilli</taxon>
        <taxon>Bacillales</taxon>
        <taxon>Paenibacillaceae</taxon>
        <taxon>Brevibacillus</taxon>
    </lineage>
</organism>
<feature type="domain" description="Orn/DAP/Arg decarboxylase 2 N-terminal" evidence="3">
    <location>
        <begin position="29"/>
        <end position="278"/>
    </location>
</feature>
<keyword evidence="2" id="KW-0663">Pyridoxal phosphate</keyword>